<proteinExistence type="predicted"/>
<evidence type="ECO:0000313" key="1">
    <source>
        <dbReference type="Proteomes" id="UP000694864"/>
    </source>
</evidence>
<dbReference type="Proteomes" id="UP000694864">
    <property type="component" value="Chromosome 10"/>
</dbReference>
<dbReference type="PANTHER" id="PTHR31198:SF1">
    <property type="entry name" value="CENTROSOMAL AT-AC SPLICING FACTOR"/>
    <property type="match status" value="1"/>
</dbReference>
<reference evidence="1" key="1">
    <citation type="journal article" date="2014" name="Nat. Commun.">
        <title>The emerging biofuel crop Camelina sativa retains a highly undifferentiated hexaploid genome structure.</title>
        <authorList>
            <person name="Kagale S."/>
            <person name="Koh C."/>
            <person name="Nixon J."/>
            <person name="Bollina V."/>
            <person name="Clarke W.E."/>
            <person name="Tuteja R."/>
            <person name="Spillane C."/>
            <person name="Robinson S.J."/>
            <person name="Links M.G."/>
            <person name="Clarke C."/>
            <person name="Higgins E.E."/>
            <person name="Huebert T."/>
            <person name="Sharpe A.G."/>
            <person name="Parkin I.A."/>
        </authorList>
    </citation>
    <scope>NUCLEOTIDE SEQUENCE [LARGE SCALE GENOMIC DNA]</scope>
    <source>
        <strain evidence="1">cv. DH55</strain>
    </source>
</reference>
<dbReference type="PANTHER" id="PTHR31198">
    <property type="entry name" value="COILED-COIL DOMAIN-CONTAINING PROTEIN 84"/>
    <property type="match status" value="1"/>
</dbReference>
<keyword evidence="1" id="KW-1185">Reference proteome</keyword>
<dbReference type="RefSeq" id="XP_010433713.1">
    <property type="nucleotide sequence ID" value="XM_010435411.2"/>
</dbReference>
<sequence length="178" mass="20539">MKEPSKKSEIEYCKVCRLHHDHGSRHKYFPRHKDLLSTFLDRFRTKIADVRFFLKNPSVLRPQEQSQNRVWCVFCDEDIVELGSSFACSKAINHFASSDHLKNVKQFLSKNGPAMDCIDDFRISEANVATWRRKCQSLGSEDASSFKGSCEQLSGTSNGISIRYHIQSFLELHIMVHI</sequence>
<reference evidence="2" key="2">
    <citation type="submission" date="2025-08" db="UniProtKB">
        <authorList>
            <consortium name="RefSeq"/>
        </authorList>
    </citation>
    <scope>IDENTIFICATION</scope>
    <source>
        <tissue evidence="2">Leaf</tissue>
    </source>
</reference>
<organism evidence="1 2">
    <name type="scientific">Camelina sativa</name>
    <name type="common">False flax</name>
    <name type="synonym">Myagrum sativum</name>
    <dbReference type="NCBI Taxonomy" id="90675"/>
    <lineage>
        <taxon>Eukaryota</taxon>
        <taxon>Viridiplantae</taxon>
        <taxon>Streptophyta</taxon>
        <taxon>Embryophyta</taxon>
        <taxon>Tracheophyta</taxon>
        <taxon>Spermatophyta</taxon>
        <taxon>Magnoliopsida</taxon>
        <taxon>eudicotyledons</taxon>
        <taxon>Gunneridae</taxon>
        <taxon>Pentapetalae</taxon>
        <taxon>rosids</taxon>
        <taxon>malvids</taxon>
        <taxon>Brassicales</taxon>
        <taxon>Brassicaceae</taxon>
        <taxon>Camelineae</taxon>
        <taxon>Camelina</taxon>
    </lineage>
</organism>
<gene>
    <name evidence="2" type="primary">LOC104717784</name>
</gene>
<accession>A0ABM0TZM2</accession>
<name>A0ABM0TZM2_CAMSA</name>
<dbReference type="Pfam" id="PF14968">
    <property type="entry name" value="CCDC84"/>
    <property type="match status" value="1"/>
</dbReference>
<dbReference type="InterPro" id="IPR028015">
    <property type="entry name" value="CCDC84-like"/>
</dbReference>
<dbReference type="GeneID" id="104717784"/>
<evidence type="ECO:0000313" key="2">
    <source>
        <dbReference type="RefSeq" id="XP_010433713.1"/>
    </source>
</evidence>
<protein>
    <submittedName>
        <fullName evidence="2">TITAN-like protein</fullName>
    </submittedName>
</protein>